<dbReference type="EMBL" id="PSZD01000016">
    <property type="protein sequence ID" value="PPJ25356.1"/>
    <property type="molecule type" value="Genomic_DNA"/>
</dbReference>
<sequence length="174" mass="18918">MLAMTGEVPGPEGTRVATVSPLLVLERGGADVVGDLPTAEMLLRTVRDSRPAAHHLDPLARHLAELHTGAAQSHDADYRRAAEASRRETVRAIDRWIEAHVPQHRHGTAIHTETVGSVIDRLMAAYARAAHLLETTTDDLAVHAAWFRVAELVNGYDDLIAAITHGERRLPTSA</sequence>
<dbReference type="Proteomes" id="UP000238356">
    <property type="component" value="Unassembled WGS sequence"/>
</dbReference>
<organism evidence="1 2">
    <name type="scientific">Nocardia nova</name>
    <dbReference type="NCBI Taxonomy" id="37330"/>
    <lineage>
        <taxon>Bacteria</taxon>
        <taxon>Bacillati</taxon>
        <taxon>Actinomycetota</taxon>
        <taxon>Actinomycetes</taxon>
        <taxon>Mycobacteriales</taxon>
        <taxon>Nocardiaceae</taxon>
        <taxon>Nocardia</taxon>
    </lineage>
</organism>
<gene>
    <name evidence="1" type="ORF">C5F51_23455</name>
</gene>
<evidence type="ECO:0000313" key="2">
    <source>
        <dbReference type="Proteomes" id="UP000238356"/>
    </source>
</evidence>
<reference evidence="1 2" key="1">
    <citation type="submission" date="2018-02" db="EMBL/GenBank/DDBJ databases">
        <title>8 Nocardia nova and 1 Nocardia cyriacigeorgica strain used for evolution to TMP-SMX.</title>
        <authorList>
            <person name="Mehta H."/>
            <person name="Weng J."/>
            <person name="Shamoo Y."/>
        </authorList>
    </citation>
    <scope>NUCLEOTIDE SEQUENCE [LARGE SCALE GENOMIC DNA]</scope>
    <source>
        <strain evidence="1 2">BAA2227</strain>
    </source>
</reference>
<dbReference type="Pfam" id="PF14063">
    <property type="entry name" value="DUF4254"/>
    <property type="match status" value="1"/>
</dbReference>
<evidence type="ECO:0000313" key="1">
    <source>
        <dbReference type="EMBL" id="PPJ25356.1"/>
    </source>
</evidence>
<proteinExistence type="predicted"/>
<evidence type="ECO:0008006" key="3">
    <source>
        <dbReference type="Google" id="ProtNLM"/>
    </source>
</evidence>
<keyword evidence="2" id="KW-1185">Reference proteome</keyword>
<comment type="caution">
    <text evidence="1">The sequence shown here is derived from an EMBL/GenBank/DDBJ whole genome shotgun (WGS) entry which is preliminary data.</text>
</comment>
<name>A0A2S6A1Q4_9NOCA</name>
<accession>A0A2S6A1Q4</accession>
<dbReference type="InterPro" id="IPR025350">
    <property type="entry name" value="DUF4254"/>
</dbReference>
<protein>
    <recommendedName>
        <fullName evidence="3">DUF4254 domain-containing protein</fullName>
    </recommendedName>
</protein>
<dbReference type="AlphaFoldDB" id="A0A2S6A1Q4"/>